<dbReference type="Proteomes" id="UP001296104">
    <property type="component" value="Unassembled WGS sequence"/>
</dbReference>
<feature type="domain" description="Aminotransferase class I/classII large" evidence="1">
    <location>
        <begin position="51"/>
        <end position="322"/>
    </location>
</feature>
<evidence type="ECO:0000259" key="1">
    <source>
        <dbReference type="Pfam" id="PF00155"/>
    </source>
</evidence>
<reference evidence="2" key="1">
    <citation type="submission" date="2023-11" db="EMBL/GenBank/DDBJ databases">
        <authorList>
            <person name="Alioto T."/>
            <person name="Alioto T."/>
            <person name="Gomez Garrido J."/>
        </authorList>
    </citation>
    <scope>NUCLEOTIDE SEQUENCE</scope>
</reference>
<dbReference type="GO" id="GO:0030170">
    <property type="term" value="F:pyridoxal phosphate binding"/>
    <property type="evidence" value="ECO:0007669"/>
    <property type="project" value="InterPro"/>
</dbReference>
<keyword evidence="2" id="KW-0032">Aminotransferase</keyword>
<dbReference type="InterPro" id="IPR015422">
    <property type="entry name" value="PyrdxlP-dep_Trfase_small"/>
</dbReference>
<dbReference type="CDD" id="cd00609">
    <property type="entry name" value="AAT_like"/>
    <property type="match status" value="1"/>
</dbReference>
<evidence type="ECO:0000313" key="2">
    <source>
        <dbReference type="EMBL" id="CAK3876341.1"/>
    </source>
</evidence>
<dbReference type="Gene3D" id="3.90.1150.10">
    <property type="entry name" value="Aspartate Aminotransferase, domain 1"/>
    <property type="match status" value="1"/>
</dbReference>
<organism evidence="2 3">
    <name type="scientific">Lecanosticta acicola</name>
    <dbReference type="NCBI Taxonomy" id="111012"/>
    <lineage>
        <taxon>Eukaryota</taxon>
        <taxon>Fungi</taxon>
        <taxon>Dikarya</taxon>
        <taxon>Ascomycota</taxon>
        <taxon>Pezizomycotina</taxon>
        <taxon>Dothideomycetes</taxon>
        <taxon>Dothideomycetidae</taxon>
        <taxon>Mycosphaerellales</taxon>
        <taxon>Mycosphaerellaceae</taxon>
        <taxon>Lecanosticta</taxon>
    </lineage>
</organism>
<dbReference type="GO" id="GO:0047536">
    <property type="term" value="F:2-aminoadipate transaminase activity"/>
    <property type="evidence" value="ECO:0007669"/>
    <property type="project" value="TreeGrafter"/>
</dbReference>
<proteinExistence type="predicted"/>
<dbReference type="InterPro" id="IPR015424">
    <property type="entry name" value="PyrdxlP-dep_Trfase"/>
</dbReference>
<dbReference type="EMBL" id="CAVMBE010000008">
    <property type="protein sequence ID" value="CAK3876341.1"/>
    <property type="molecule type" value="Genomic_DNA"/>
</dbReference>
<dbReference type="InterPro" id="IPR004839">
    <property type="entry name" value="Aminotransferase_I/II_large"/>
</dbReference>
<dbReference type="Pfam" id="PF00155">
    <property type="entry name" value="Aminotran_1_2"/>
    <property type="match status" value="1"/>
</dbReference>
<accession>A0AAI8YU51</accession>
<dbReference type="PANTHER" id="PTHR42858:SF1">
    <property type="entry name" value="LD15494P"/>
    <property type="match status" value="1"/>
</dbReference>
<dbReference type="InterPro" id="IPR015421">
    <property type="entry name" value="PyrdxlP-dep_Trfase_major"/>
</dbReference>
<sequence length="473" mass="51825">MLPSASSMAANGTSQVPLNLQLGWPTPRLTAREGLLQGAEEGLAEGSNMAPVLLYGPNKGHPPLCDSLASWLSAVYKPSAGPSEASRICITNGASASLANITMKFADPTYTRRVFMVEPTYFLACPIFEDCGFQGKLRGIPEGLHDGIDLHFLRAKLEEAESENGWSARPLAKTGPNYPHIYRYVLYCTTTYSNPSAKTMPIQIREELVEMARKFDMLLISDDVYDFLGWSVDERSKSSPFPAPPRLVDIDRSLPECTKYGNVVSNGSFAKVIGPGIRVGWVEGTASLVSCLGLVGSSSSGGAPSHFASTLVDRMLRNQSLQEHIQNILIPEYRRRSQVLTWAIENQLLPLGYQIEATGPAPGLAGGYFTYIRVPSFFTQHRVFAKTLAGIALQDYRLRIAFGHMFVVAGDESSKTRAEEDTGFAYCLRLSWSWLEAEQIAEAIDRLAKCTIDVRARVEAGEDVSKGIEIGIR</sequence>
<dbReference type="AlphaFoldDB" id="A0AAI8YU51"/>
<comment type="caution">
    <text evidence="2">The sequence shown here is derived from an EMBL/GenBank/DDBJ whole genome shotgun (WGS) entry which is preliminary data.</text>
</comment>
<name>A0AAI8YU51_9PEZI</name>
<evidence type="ECO:0000313" key="3">
    <source>
        <dbReference type="Proteomes" id="UP001296104"/>
    </source>
</evidence>
<protein>
    <submittedName>
        <fullName evidence="2">Aminotransferase</fullName>
    </submittedName>
</protein>
<keyword evidence="3" id="KW-1185">Reference proteome</keyword>
<keyword evidence="2" id="KW-0808">Transferase</keyword>
<dbReference type="PANTHER" id="PTHR42858">
    <property type="entry name" value="AMINOTRANSFERASE"/>
    <property type="match status" value="1"/>
</dbReference>
<gene>
    <name evidence="2" type="ORF">LECACI_7A002068</name>
</gene>
<dbReference type="Gene3D" id="3.40.640.10">
    <property type="entry name" value="Type I PLP-dependent aspartate aminotransferase-like (Major domain)"/>
    <property type="match status" value="1"/>
</dbReference>
<dbReference type="SUPFAM" id="SSF53383">
    <property type="entry name" value="PLP-dependent transferases"/>
    <property type="match status" value="1"/>
</dbReference>